<accession>A0A839UUT4</accession>
<dbReference type="Gene3D" id="2.120.10.30">
    <property type="entry name" value="TolB, C-terminal domain"/>
    <property type="match status" value="1"/>
</dbReference>
<sequence length="892" mass="98045">MTPFMLHRSLFSLPLLATVTILLAGGCSSKTNTGEIDDIEPDPVVIDIPLAYVERPIPVDEDGNRLEDDLLMPQAFNPGAILYLKDRAASSARRLDISSPAWEEGALYDVKDLSASYDGERLLFAMRAPEIENADDDEQPKWDIWEYDIPSATLRRVIADDIQADIGHDVAPRYLPGVERRIVFASTRQTRARAILLDDGKPQFSALDDGRRNEAFVLHVMDNDGTNIEQLTYNQSHDFQPTMLPDGRVLYSRWDRLPGNDQLSFYAVDPYGMRQSILYGYHSQNTGTNDTEAFFLRPTQLPDGRIFAIHRARTSREYGGNLVAIDVENYIAADQPVAGGSGSEGQTAVYPLTVSTDDSLSINGIFHSASPLFDDTGRFIVSWSRCRIINPDNDLPAACDEDTDDTALLADPLYGIYLFNPTANTQQPILLPVEGRMLTEPTLLLPRTADNLIPPPVADIDYSATLAEQDLGSLHIQSVYDFDGTDVAGIANLRNPANWGSLERPARFLRLVKAVSIPDNNVLNFPGSAFGRSAANGMREILGYVPIEPDGSVMVKVPADVAFTFDVLDAQGRRAFPRHNNWLQLRPGEQANCGGCHTRQSELPHGRPDAEADSANPGAPTTGLPFPNTDPALFADMGETMAQTYARINGLRTPSVDINYVDEWTDPALLTPETGFNWTYADLSTSQPAGGACDSGGNNWSAQCRVTIHYPDHIQPLWTTTRTNPADALEDWTCTSCHTDRDDMNAAQIPAGQLDLRAEPSPDQQAHFIGYRELLFNDAEQELVDGALVDRLIQATDGNGNPLFETDEDGNLILDGNGDPIPVMVTINVPAAMSSNGAANSARFFNRFEQPPGVDDTVDHRGYLTEAELKLISEWLDLGAQYYNNPFAVPVN</sequence>
<feature type="chain" id="PRO_5032908358" description="Hydrazine synthase alpha subunit middle domain-containing protein" evidence="2">
    <location>
        <begin position="25"/>
        <end position="892"/>
    </location>
</feature>
<evidence type="ECO:0000259" key="3">
    <source>
        <dbReference type="Pfam" id="PF18582"/>
    </source>
</evidence>
<dbReference type="InterPro" id="IPR040698">
    <property type="entry name" value="HZS_alpha_mid"/>
</dbReference>
<dbReference type="InterPro" id="IPR011042">
    <property type="entry name" value="6-blade_b-propeller_TolB-like"/>
</dbReference>
<feature type="domain" description="Hydrazine synthase alpha subunit middle" evidence="3">
    <location>
        <begin position="534"/>
        <end position="597"/>
    </location>
</feature>
<name>A0A839UUT4_9GAMM</name>
<evidence type="ECO:0000313" key="5">
    <source>
        <dbReference type="Proteomes" id="UP000559987"/>
    </source>
</evidence>
<feature type="compositionally biased region" description="Basic and acidic residues" evidence="1">
    <location>
        <begin position="599"/>
        <end position="610"/>
    </location>
</feature>
<proteinExistence type="predicted"/>
<dbReference type="Pfam" id="PF18582">
    <property type="entry name" value="HZS_alpha"/>
    <property type="match status" value="1"/>
</dbReference>
<dbReference type="AlphaFoldDB" id="A0A839UUT4"/>
<dbReference type="EMBL" id="JACHXZ010000004">
    <property type="protein sequence ID" value="MBB3169776.1"/>
    <property type="molecule type" value="Genomic_DNA"/>
</dbReference>
<evidence type="ECO:0000313" key="4">
    <source>
        <dbReference type="EMBL" id="MBB3169776.1"/>
    </source>
</evidence>
<dbReference type="RefSeq" id="WP_221197323.1">
    <property type="nucleotide sequence ID" value="NZ_JACHXZ010000004.1"/>
</dbReference>
<comment type="caution">
    <text evidence="4">The sequence shown here is derived from an EMBL/GenBank/DDBJ whole genome shotgun (WGS) entry which is preliminary data.</text>
</comment>
<dbReference type="SUPFAM" id="SSF82171">
    <property type="entry name" value="DPP6 N-terminal domain-like"/>
    <property type="match status" value="1"/>
</dbReference>
<evidence type="ECO:0000256" key="1">
    <source>
        <dbReference type="SAM" id="MobiDB-lite"/>
    </source>
</evidence>
<protein>
    <recommendedName>
        <fullName evidence="3">Hydrazine synthase alpha subunit middle domain-containing protein</fullName>
    </recommendedName>
</protein>
<evidence type="ECO:0000256" key="2">
    <source>
        <dbReference type="SAM" id="SignalP"/>
    </source>
</evidence>
<keyword evidence="2" id="KW-0732">Signal</keyword>
<feature type="region of interest" description="Disordered" evidence="1">
    <location>
        <begin position="596"/>
        <end position="627"/>
    </location>
</feature>
<gene>
    <name evidence="4" type="ORF">FHS30_002989</name>
</gene>
<dbReference type="Proteomes" id="UP000559987">
    <property type="component" value="Unassembled WGS sequence"/>
</dbReference>
<organism evidence="4 5">
    <name type="scientific">Simiduia aestuariiviva</name>
    <dbReference type="NCBI Taxonomy" id="1510459"/>
    <lineage>
        <taxon>Bacteria</taxon>
        <taxon>Pseudomonadati</taxon>
        <taxon>Pseudomonadota</taxon>
        <taxon>Gammaproteobacteria</taxon>
        <taxon>Cellvibrionales</taxon>
        <taxon>Cellvibrionaceae</taxon>
        <taxon>Simiduia</taxon>
    </lineage>
</organism>
<reference evidence="4 5" key="1">
    <citation type="submission" date="2020-08" db="EMBL/GenBank/DDBJ databases">
        <title>Genomic Encyclopedia of Type Strains, Phase III (KMG-III): the genomes of soil and plant-associated and newly described type strains.</title>
        <authorList>
            <person name="Whitman W."/>
        </authorList>
    </citation>
    <scope>NUCLEOTIDE SEQUENCE [LARGE SCALE GENOMIC DNA]</scope>
    <source>
        <strain evidence="4 5">CECT 8571</strain>
    </source>
</reference>
<feature type="signal peptide" evidence="2">
    <location>
        <begin position="1"/>
        <end position="24"/>
    </location>
</feature>
<keyword evidence="5" id="KW-1185">Reference proteome</keyword>